<protein>
    <recommendedName>
        <fullName evidence="4">AAA+ ATPase domain-containing protein</fullName>
    </recommendedName>
</protein>
<feature type="region of interest" description="Disordered" evidence="1">
    <location>
        <begin position="501"/>
        <end position="560"/>
    </location>
</feature>
<name>A0ABN3CTA7_9ACTN</name>
<evidence type="ECO:0008006" key="4">
    <source>
        <dbReference type="Google" id="ProtNLM"/>
    </source>
</evidence>
<accession>A0ABN3CTA7</accession>
<evidence type="ECO:0000313" key="2">
    <source>
        <dbReference type="EMBL" id="GAA2212482.1"/>
    </source>
</evidence>
<dbReference type="EMBL" id="BAAAQX010000026">
    <property type="protein sequence ID" value="GAA2212482.1"/>
    <property type="molecule type" value="Genomic_DNA"/>
</dbReference>
<reference evidence="2 3" key="1">
    <citation type="journal article" date="2019" name="Int. J. Syst. Evol. Microbiol.">
        <title>The Global Catalogue of Microorganisms (GCM) 10K type strain sequencing project: providing services to taxonomists for standard genome sequencing and annotation.</title>
        <authorList>
            <consortium name="The Broad Institute Genomics Platform"/>
            <consortium name="The Broad Institute Genome Sequencing Center for Infectious Disease"/>
            <person name="Wu L."/>
            <person name="Ma J."/>
        </authorList>
    </citation>
    <scope>NUCLEOTIDE SEQUENCE [LARGE SCALE GENOMIC DNA]</scope>
    <source>
        <strain evidence="2 3">JCM 16114</strain>
    </source>
</reference>
<comment type="caution">
    <text evidence="2">The sequence shown here is derived from an EMBL/GenBank/DDBJ whole genome shotgun (WGS) entry which is preliminary data.</text>
</comment>
<proteinExistence type="predicted"/>
<keyword evidence="3" id="KW-1185">Reference proteome</keyword>
<dbReference type="Gene3D" id="3.40.50.300">
    <property type="entry name" value="P-loop containing nucleotide triphosphate hydrolases"/>
    <property type="match status" value="1"/>
</dbReference>
<evidence type="ECO:0000313" key="3">
    <source>
        <dbReference type="Proteomes" id="UP001499843"/>
    </source>
</evidence>
<dbReference type="SUPFAM" id="SSF52540">
    <property type="entry name" value="P-loop containing nucleoside triphosphate hydrolases"/>
    <property type="match status" value="1"/>
</dbReference>
<dbReference type="Proteomes" id="UP001499843">
    <property type="component" value="Unassembled WGS sequence"/>
</dbReference>
<gene>
    <name evidence="2" type="ORF">GCM10009850_079440</name>
</gene>
<evidence type="ECO:0000256" key="1">
    <source>
        <dbReference type="SAM" id="MobiDB-lite"/>
    </source>
</evidence>
<dbReference type="InterPro" id="IPR027417">
    <property type="entry name" value="P-loop_NTPase"/>
</dbReference>
<organism evidence="2 3">
    <name type="scientific">Nonomuraea monospora</name>
    <dbReference type="NCBI Taxonomy" id="568818"/>
    <lineage>
        <taxon>Bacteria</taxon>
        <taxon>Bacillati</taxon>
        <taxon>Actinomycetota</taxon>
        <taxon>Actinomycetes</taxon>
        <taxon>Streptosporangiales</taxon>
        <taxon>Streptosporangiaceae</taxon>
        <taxon>Nonomuraea</taxon>
    </lineage>
</organism>
<sequence length="560" mass="60107">MLNMEYPFKPKLPVSHGEPDSCSVVRDLLVWDPEAEETLEAAGWDGTRAGLVRALECLTTPLFRSIAQECEFIGHVLRAGLAYPSGSLRARRTMPAVPRLIGREEELAATMDRLGRNPGGVSALCVRGDAGAGKTIFARTVAGMLSQRDNRPVLEVSLRPAQTADDALVRLLSALDVPATEIPADAIERRNLYHQKLQEEDPILLLEDAADASRMRPLLPPRAGSVIVTGPCAGLTDDEAFVLPLNPVEPSRLVRAWLGDQSTPQHVVEAVRTLCQGVPAIMRIVCGLLAGRPDREDRLAYLLSRPAVPSPAAVFAKEPPPWSAALKLLHEQDTRLLQAVHLLGAAGMDLEAVCVSADVGRDAALSALDRLTDHGLLTRMGDRWRENELVADFIPAPSSAQQSQMAGLLNVLQLTRLRALDDLLTLSSSITAAAPVHSWALRTSAEETAVAHAVQSLPADVEQVRGKTAPDATTDSPDILRLPDAVLSPEATAELSTRLGSLRLGSQQSEPVESGPVVEPTAARPPDGLTQIDDAIATSRGSHRGPQDPMRFALRSRCHG</sequence>